<evidence type="ECO:0000313" key="5">
    <source>
        <dbReference type="EMBL" id="CAD7267846.1"/>
    </source>
</evidence>
<dbReference type="PROSITE" id="PS50014">
    <property type="entry name" value="BROMODOMAIN_2"/>
    <property type="match status" value="2"/>
</dbReference>
<evidence type="ECO:0000259" key="4">
    <source>
        <dbReference type="PROSITE" id="PS50014"/>
    </source>
</evidence>
<dbReference type="PROSITE" id="PS00633">
    <property type="entry name" value="BROMODOMAIN_1"/>
    <property type="match status" value="2"/>
</dbReference>
<dbReference type="SMART" id="SM00297">
    <property type="entry name" value="BROMO"/>
    <property type="match status" value="2"/>
</dbReference>
<dbReference type="GO" id="GO:0005669">
    <property type="term" value="C:transcription factor TFIID complex"/>
    <property type="evidence" value="ECO:0007669"/>
    <property type="project" value="InterPro"/>
</dbReference>
<dbReference type="Gene3D" id="1.20.920.10">
    <property type="entry name" value="Bromodomain-like"/>
    <property type="match status" value="2"/>
</dbReference>
<feature type="region of interest" description="Disordered" evidence="3">
    <location>
        <begin position="459"/>
        <end position="484"/>
    </location>
</feature>
<feature type="region of interest" description="Disordered" evidence="3">
    <location>
        <begin position="498"/>
        <end position="588"/>
    </location>
</feature>
<dbReference type="SUPFAM" id="SSF47370">
    <property type="entry name" value="Bromodomain"/>
    <property type="match status" value="2"/>
</dbReference>
<dbReference type="Pfam" id="PF00439">
    <property type="entry name" value="Bromodomain"/>
    <property type="match status" value="2"/>
</dbReference>
<organism evidence="5">
    <name type="scientific">Timema shepardi</name>
    <name type="common">Walking stick</name>
    <dbReference type="NCBI Taxonomy" id="629360"/>
    <lineage>
        <taxon>Eukaryota</taxon>
        <taxon>Metazoa</taxon>
        <taxon>Ecdysozoa</taxon>
        <taxon>Arthropoda</taxon>
        <taxon>Hexapoda</taxon>
        <taxon>Insecta</taxon>
        <taxon>Pterygota</taxon>
        <taxon>Neoptera</taxon>
        <taxon>Polyneoptera</taxon>
        <taxon>Phasmatodea</taxon>
        <taxon>Timematodea</taxon>
        <taxon>Timematoidea</taxon>
        <taxon>Timematidae</taxon>
        <taxon>Timema</taxon>
    </lineage>
</organism>
<feature type="region of interest" description="Disordered" evidence="3">
    <location>
        <begin position="391"/>
        <end position="424"/>
    </location>
</feature>
<feature type="compositionally biased region" description="Acidic residues" evidence="3">
    <location>
        <begin position="459"/>
        <end position="468"/>
    </location>
</feature>
<sequence>MRTNKACPLYQPSAPAPPLNVAMTEEQEEEIEKQLNADDEDLVNVDGTKVKLSSKLIKHAEEMKRRTLLLKVPKDAVNARKRRRQVNEMHCDYLKRQQRPANRRRTDPVVVLSTILESILNEMRGLPDVQPFLFPVNAKEKPPPVHLTEIRTLISPSSAVELNTTSALANYTTEVVPDYHKIVVRPMDLQTIRENLRQKKYQSREEFLADVNQIVENSTLYNGAKSSLTLAARRMFGLCVERLGEKEDRLMRLEKAINPLLDDNDQVALSFILDNVVNNKLKGMSESWPFLKPVNKKLVKDYYTVIKYPMDLETVAKKVANHKYHNRHEFLGDIERILQNCIIYNGKDSTYTQKAETLVNVCRATLDEYGDHLTQLERSISLVQERALEQAEVDSLGGDEENYTIAEPEHGSQNSSPEHPFGKSHLEDYDFVDVEGDLEAEMARASNRARKKEILEEDLQFSSEEELEEHMLSEGDPMPDDDSQQAAEAMVQLGNMGYYPQAGGIQQEQDESMDVDPNYDPSDFLLHGLPQQRAAAASTRDKIHDDLEVSESDEEGAGGHLQPITHITLPDQTKKEPEDEDDGGDLWF</sequence>
<dbReference type="GO" id="GO:0004402">
    <property type="term" value="F:histone acetyltransferase activity"/>
    <property type="evidence" value="ECO:0007669"/>
    <property type="project" value="InterPro"/>
</dbReference>
<dbReference type="InterPro" id="IPR041670">
    <property type="entry name" value="Znf-CCHC_6"/>
</dbReference>
<dbReference type="InterPro" id="IPR001487">
    <property type="entry name" value="Bromodomain"/>
</dbReference>
<feature type="domain" description="Bromo" evidence="4">
    <location>
        <begin position="282"/>
        <end position="352"/>
    </location>
</feature>
<keyword evidence="1 2" id="KW-0103">Bromodomain</keyword>
<feature type="compositionally biased region" description="Acidic residues" evidence="3">
    <location>
        <begin position="578"/>
        <end position="588"/>
    </location>
</feature>
<reference evidence="5" key="1">
    <citation type="submission" date="2020-11" db="EMBL/GenBank/DDBJ databases">
        <authorList>
            <person name="Tran Van P."/>
        </authorList>
    </citation>
    <scope>NUCLEOTIDE SEQUENCE</scope>
</reference>
<dbReference type="InterPro" id="IPR018359">
    <property type="entry name" value="Bromodomain_CS"/>
</dbReference>
<dbReference type="Pfam" id="PF15288">
    <property type="entry name" value="zf-CCHC_6"/>
    <property type="match status" value="1"/>
</dbReference>
<dbReference type="InterPro" id="IPR040240">
    <property type="entry name" value="TAF1"/>
</dbReference>
<dbReference type="GO" id="GO:0016251">
    <property type="term" value="F:RNA polymerase II general transcription initiation factor activity"/>
    <property type="evidence" value="ECO:0007669"/>
    <property type="project" value="InterPro"/>
</dbReference>
<dbReference type="PRINTS" id="PR00503">
    <property type="entry name" value="BROMODOMAIN"/>
</dbReference>
<evidence type="ECO:0000256" key="3">
    <source>
        <dbReference type="SAM" id="MobiDB-lite"/>
    </source>
</evidence>
<evidence type="ECO:0000256" key="2">
    <source>
        <dbReference type="PROSITE-ProRule" id="PRU00035"/>
    </source>
</evidence>
<evidence type="ECO:0000256" key="1">
    <source>
        <dbReference type="ARBA" id="ARBA00023117"/>
    </source>
</evidence>
<proteinExistence type="predicted"/>
<accession>A0A7R9B7G0</accession>
<protein>
    <recommendedName>
        <fullName evidence="4">Bromo domain-containing protein</fullName>
    </recommendedName>
</protein>
<dbReference type="PANTHER" id="PTHR13900:SF0">
    <property type="entry name" value="TRANSCRIPTION INITIATION FACTOR TFIID SUBUNIT 1"/>
    <property type="match status" value="1"/>
</dbReference>
<name>A0A7R9B7G0_TIMSH</name>
<dbReference type="GO" id="GO:0017025">
    <property type="term" value="F:TBP-class protein binding"/>
    <property type="evidence" value="ECO:0007669"/>
    <property type="project" value="InterPro"/>
</dbReference>
<dbReference type="AlphaFoldDB" id="A0A7R9B7G0"/>
<gene>
    <name evidence="5" type="ORF">TSIB3V08_LOCUS11850</name>
</gene>
<dbReference type="FunFam" id="1.20.920.10:FF:000020">
    <property type="entry name" value="Transcription initiation factor TFIID subunit"/>
    <property type="match status" value="1"/>
</dbReference>
<dbReference type="InterPro" id="IPR036427">
    <property type="entry name" value="Bromodomain-like_sf"/>
</dbReference>
<dbReference type="EMBL" id="OC010609">
    <property type="protein sequence ID" value="CAD7267846.1"/>
    <property type="molecule type" value="Genomic_DNA"/>
</dbReference>
<dbReference type="GO" id="GO:0051123">
    <property type="term" value="P:RNA polymerase II preinitiation complex assembly"/>
    <property type="evidence" value="ECO:0007669"/>
    <property type="project" value="TreeGrafter"/>
</dbReference>
<dbReference type="PANTHER" id="PTHR13900">
    <property type="entry name" value="TRANSCRIPTION INITIATION FACTOR TFIID"/>
    <property type="match status" value="1"/>
</dbReference>
<feature type="domain" description="Bromo" evidence="4">
    <location>
        <begin position="124"/>
        <end position="229"/>
    </location>
</feature>
<dbReference type="CDD" id="cd05511">
    <property type="entry name" value="Bromo_TFIID"/>
    <property type="match status" value="2"/>
</dbReference>